<evidence type="ECO:0000256" key="2">
    <source>
        <dbReference type="SAM" id="Coils"/>
    </source>
</evidence>
<dbReference type="GO" id="GO:0007346">
    <property type="term" value="P:regulation of mitotic cell cycle"/>
    <property type="evidence" value="ECO:0007669"/>
    <property type="project" value="TreeGrafter"/>
</dbReference>
<keyword evidence="2" id="KW-0175">Coiled coil</keyword>
<feature type="coiled-coil region" evidence="2">
    <location>
        <begin position="421"/>
        <end position="470"/>
    </location>
</feature>
<dbReference type="PANTHER" id="PTHR14894">
    <property type="entry name" value="CDK5 REGULATORY SUBUNIT-ASSOCIATED PROTEIN 3"/>
    <property type="match status" value="1"/>
</dbReference>
<dbReference type="PANTHER" id="PTHR14894:SF0">
    <property type="entry name" value="CDK5 REGULATORY SUBUNIT-ASSOCIATED PROTEIN 3"/>
    <property type="match status" value="1"/>
</dbReference>
<dbReference type="AlphaFoldDB" id="A0AAN5DA43"/>
<name>A0AAN5DA43_9BILA</name>
<proteinExistence type="inferred from homology"/>
<evidence type="ECO:0000256" key="1">
    <source>
        <dbReference type="ARBA" id="ARBA00007478"/>
    </source>
</evidence>
<dbReference type="Proteomes" id="UP001328107">
    <property type="component" value="Unassembled WGS sequence"/>
</dbReference>
<comment type="caution">
    <text evidence="3">The sequence shown here is derived from an EMBL/GenBank/DDBJ whole genome shotgun (WGS) entry which is preliminary data.</text>
</comment>
<feature type="coiled-coil region" evidence="2">
    <location>
        <begin position="144"/>
        <end position="171"/>
    </location>
</feature>
<reference evidence="4" key="1">
    <citation type="submission" date="2022-10" db="EMBL/GenBank/DDBJ databases">
        <title>Genome assembly of Pristionchus species.</title>
        <authorList>
            <person name="Yoshida K."/>
            <person name="Sommer R.J."/>
        </authorList>
    </citation>
    <scope>NUCLEOTIDE SEQUENCE [LARGE SCALE GENOMIC DNA]</scope>
    <source>
        <strain evidence="4">RS5460</strain>
    </source>
</reference>
<feature type="non-terminal residue" evidence="3">
    <location>
        <position position="1"/>
    </location>
</feature>
<sequence length="493" mass="56562">KMDDSDIPIDIHSGKLLDWLVSRRHVAKDWQKKVVQVREKMAHAILDMPENERIVELLRGGYINYFHVIQIIEILKETEKDSKNFLGFYSSQRMKDWQEIEWMYKKDSVGLAEASQLLQRVIQYEIPALRRNMQKADQSIQDGAKKEKEYLKQAVDAKKNYEKELSRMGMEGGLLRSELLNLASELPSFIESIALLIQKLAPAKEYYETFRSYVHHCCAPSISLLPLLTLIFSHGSTITVYEWKYGKTPIKVEKPNFDLLLKADQAKEEVEDEIDFGDDLDLDVGGEIDFGDGEEEAIIDVIADQSGLVVEDGVARGEEALGLLENGETRQGIKEELHELMSFLSGRCLDEESEGAADIFILGSEVRPEQIRNVTVSQVKEWNVLATSILAQLDNPQKIHLFKIRTSPQYVETLVEELIGKRDLEGRYERMAKLMEEKQQKEQETLRETRNQLNLTIENTKKLKKEVEEEISKKYKGRQVKIMGGINQALVSV</sequence>
<evidence type="ECO:0000313" key="3">
    <source>
        <dbReference type="EMBL" id="GMR59348.1"/>
    </source>
</evidence>
<organism evidence="3 4">
    <name type="scientific">Pristionchus mayeri</name>
    <dbReference type="NCBI Taxonomy" id="1317129"/>
    <lineage>
        <taxon>Eukaryota</taxon>
        <taxon>Metazoa</taxon>
        <taxon>Ecdysozoa</taxon>
        <taxon>Nematoda</taxon>
        <taxon>Chromadorea</taxon>
        <taxon>Rhabditida</taxon>
        <taxon>Rhabditina</taxon>
        <taxon>Diplogasteromorpha</taxon>
        <taxon>Diplogasteroidea</taxon>
        <taxon>Neodiplogasteridae</taxon>
        <taxon>Pristionchus</taxon>
    </lineage>
</organism>
<dbReference type="EMBL" id="BTRK01000006">
    <property type="protein sequence ID" value="GMR59348.1"/>
    <property type="molecule type" value="Genomic_DNA"/>
</dbReference>
<dbReference type="InterPro" id="IPR008491">
    <property type="entry name" value="CDK5RAP3"/>
</dbReference>
<keyword evidence="4" id="KW-1185">Reference proteome</keyword>
<protein>
    <submittedName>
        <fullName evidence="3">Uncharacterized protein</fullName>
    </submittedName>
</protein>
<dbReference type="GO" id="GO:0012505">
    <property type="term" value="C:endomembrane system"/>
    <property type="evidence" value="ECO:0007669"/>
    <property type="project" value="TreeGrafter"/>
</dbReference>
<comment type="similarity">
    <text evidence="1">Belongs to the CDK5RAP3 family.</text>
</comment>
<gene>
    <name evidence="3" type="ORF">PMAYCL1PPCAC_29543</name>
</gene>
<dbReference type="Pfam" id="PF05600">
    <property type="entry name" value="CDK5RAP3"/>
    <property type="match status" value="1"/>
</dbReference>
<accession>A0AAN5DA43</accession>
<evidence type="ECO:0000313" key="4">
    <source>
        <dbReference type="Proteomes" id="UP001328107"/>
    </source>
</evidence>